<organism evidence="1 2">
    <name type="scientific">Dehalococcoides mccartyi (strain VS)</name>
    <dbReference type="NCBI Taxonomy" id="311424"/>
    <lineage>
        <taxon>Bacteria</taxon>
        <taxon>Bacillati</taxon>
        <taxon>Chloroflexota</taxon>
        <taxon>Dehalococcoidia</taxon>
        <taxon>Dehalococcoidales</taxon>
        <taxon>Dehalococcoidaceae</taxon>
        <taxon>Dehalococcoides</taxon>
    </lineage>
</organism>
<proteinExistence type="predicted"/>
<dbReference type="HOGENOM" id="CLU_2422038_0_0_0"/>
<sequence length="91" mass="10065">MFIWERLLSLVVARTVQLSLGTSKSTQPPVLSLPSRAYVYRGLPLPPGVGAPICPFIHKKKGYPFPRTGKRIPLKKAKKRGLPRLSALAVF</sequence>
<evidence type="ECO:0000313" key="1">
    <source>
        <dbReference type="EMBL" id="ACZ61411.1"/>
    </source>
</evidence>
<dbReference type="EMBL" id="CP001827">
    <property type="protein sequence ID" value="ACZ61411.1"/>
    <property type="molecule type" value="Genomic_DNA"/>
</dbReference>
<accession>D2BGG1</accession>
<evidence type="ECO:0000313" key="2">
    <source>
        <dbReference type="Proteomes" id="UP000002506"/>
    </source>
</evidence>
<reference evidence="1 2" key="1">
    <citation type="journal article" date="2009" name="PLoS Genet.">
        <title>Localized plasticity in the streamlined genomes of vinyl chloride respiring Dehalococcoides.</title>
        <authorList>
            <person name="McMurdie P.J."/>
            <person name="Behrens S.F."/>
            <person name="Muller J.A."/>
            <person name="Goke J."/>
            <person name="Ritalahti K.M."/>
            <person name="Wagner R."/>
            <person name="Goltsman E."/>
            <person name="Lapidus A."/>
            <person name="Holmes S."/>
            <person name="Loffler F.E."/>
            <person name="Spormann A.M."/>
        </authorList>
    </citation>
    <scope>NUCLEOTIDE SEQUENCE [LARGE SCALE GENOMIC DNA]</scope>
    <source>
        <strain evidence="1 2">VS</strain>
    </source>
</reference>
<dbReference type="AlphaFoldDB" id="D2BGG1"/>
<gene>
    <name evidence="1" type="ordered locus">DhcVS_249</name>
</gene>
<dbReference type="KEGG" id="dev:DhcVS_249"/>
<protein>
    <submittedName>
        <fullName evidence="1">Recombinase</fullName>
    </submittedName>
</protein>
<dbReference type="Proteomes" id="UP000002506">
    <property type="component" value="Chromosome"/>
</dbReference>
<name>D2BGG1_DEHMV</name>